<dbReference type="PANTHER" id="PTHR30146:SF109">
    <property type="entry name" value="HTH-TYPE TRANSCRIPTIONAL REGULATOR GALS"/>
    <property type="match status" value="1"/>
</dbReference>
<dbReference type="AlphaFoldDB" id="A0A928YS05"/>
<dbReference type="CDD" id="cd06267">
    <property type="entry name" value="PBP1_LacI_sugar_binding-like"/>
    <property type="match status" value="1"/>
</dbReference>
<sequence length="343" mass="38676">MSKITLKDLAKMLKMSISTVSKGLNDSYEISEATKKKIRQLAEKHNYQPNLFAKNLKIGKTNTIGIIIPFMANPVQSQILEGAHKAALENNYHIVFMQSRDNNIIEKSCIEFLINQNVDGIMISPASQESNVEYIKHVHENITPIILFDRVEYPLETHKVGVNSFVGTYNATKHLLEIGRKRIAVLCGKNLGVTSERLNGYLKALEDNSISIDQDLIIYCDYNKTKEQMDYELKKELMKLMKQENAPDAILGTTDTLTTRVLGILSETKYSVPEDLAVIGFANTELAQSLNPSLSTIKQPAFDIGYIATNKLIRLSNEKDRSDFPYESILLETTIQLRNSTKI</sequence>
<dbReference type="SUPFAM" id="SSF47413">
    <property type="entry name" value="lambda repressor-like DNA-binding domains"/>
    <property type="match status" value="1"/>
</dbReference>
<dbReference type="InterPro" id="IPR028082">
    <property type="entry name" value="Peripla_BP_I"/>
</dbReference>
<evidence type="ECO:0000259" key="4">
    <source>
        <dbReference type="PROSITE" id="PS50932"/>
    </source>
</evidence>
<evidence type="ECO:0000313" key="6">
    <source>
        <dbReference type="Proteomes" id="UP000616201"/>
    </source>
</evidence>
<keyword evidence="2" id="KW-0238">DNA-binding</keyword>
<keyword evidence="1" id="KW-0805">Transcription regulation</keyword>
<reference evidence="5" key="1">
    <citation type="submission" date="2018-02" db="EMBL/GenBank/DDBJ databases">
        <authorList>
            <person name="Vasarhelyi B.M."/>
            <person name="Deshmukh S."/>
            <person name="Balint B."/>
            <person name="Kukolya J."/>
        </authorList>
    </citation>
    <scope>NUCLEOTIDE SEQUENCE</scope>
    <source>
        <strain evidence="5">KB22</strain>
    </source>
</reference>
<dbReference type="PROSITE" id="PS50932">
    <property type="entry name" value="HTH_LACI_2"/>
    <property type="match status" value="1"/>
</dbReference>
<feature type="domain" description="HTH lacI-type" evidence="4">
    <location>
        <begin position="4"/>
        <end position="58"/>
    </location>
</feature>
<comment type="caution">
    <text evidence="5">The sequence shown here is derived from an EMBL/GenBank/DDBJ whole genome shotgun (WGS) entry which is preliminary data.</text>
</comment>
<evidence type="ECO:0000313" key="5">
    <source>
        <dbReference type="EMBL" id="MBE8715514.1"/>
    </source>
</evidence>
<dbReference type="InterPro" id="IPR000843">
    <property type="entry name" value="HTH_LacI"/>
</dbReference>
<dbReference type="Gene3D" id="3.40.50.2300">
    <property type="match status" value="2"/>
</dbReference>
<dbReference type="Pfam" id="PF00356">
    <property type="entry name" value="LacI"/>
    <property type="match status" value="1"/>
</dbReference>
<dbReference type="InterPro" id="IPR046335">
    <property type="entry name" value="LacI/GalR-like_sensor"/>
</dbReference>
<evidence type="ECO:0000256" key="1">
    <source>
        <dbReference type="ARBA" id="ARBA00023015"/>
    </source>
</evidence>
<dbReference type="SUPFAM" id="SSF53822">
    <property type="entry name" value="Periplasmic binding protein-like I"/>
    <property type="match status" value="1"/>
</dbReference>
<dbReference type="GO" id="GO:0003700">
    <property type="term" value="F:DNA-binding transcription factor activity"/>
    <property type="evidence" value="ECO:0007669"/>
    <property type="project" value="TreeGrafter"/>
</dbReference>
<dbReference type="EMBL" id="PRDK01000010">
    <property type="protein sequence ID" value="MBE8715514.1"/>
    <property type="molecule type" value="Genomic_DNA"/>
</dbReference>
<evidence type="ECO:0000256" key="3">
    <source>
        <dbReference type="ARBA" id="ARBA00023163"/>
    </source>
</evidence>
<organism evidence="5 6">
    <name type="scientific">Sphingobacterium hungaricum</name>
    <dbReference type="NCBI Taxonomy" id="2082723"/>
    <lineage>
        <taxon>Bacteria</taxon>
        <taxon>Pseudomonadati</taxon>
        <taxon>Bacteroidota</taxon>
        <taxon>Sphingobacteriia</taxon>
        <taxon>Sphingobacteriales</taxon>
        <taxon>Sphingobacteriaceae</taxon>
        <taxon>Sphingobacterium</taxon>
    </lineage>
</organism>
<protein>
    <submittedName>
        <fullName evidence="5">LacI family transcriptional regulator</fullName>
    </submittedName>
</protein>
<name>A0A928YS05_9SPHI</name>
<keyword evidence="3" id="KW-0804">Transcription</keyword>
<proteinExistence type="predicted"/>
<dbReference type="SMART" id="SM00354">
    <property type="entry name" value="HTH_LACI"/>
    <property type="match status" value="1"/>
</dbReference>
<dbReference type="InterPro" id="IPR010982">
    <property type="entry name" value="Lambda_DNA-bd_dom_sf"/>
</dbReference>
<evidence type="ECO:0000256" key="2">
    <source>
        <dbReference type="ARBA" id="ARBA00023125"/>
    </source>
</evidence>
<dbReference type="Proteomes" id="UP000616201">
    <property type="component" value="Unassembled WGS sequence"/>
</dbReference>
<keyword evidence="6" id="KW-1185">Reference proteome</keyword>
<dbReference type="GO" id="GO:0000976">
    <property type="term" value="F:transcription cis-regulatory region binding"/>
    <property type="evidence" value="ECO:0007669"/>
    <property type="project" value="TreeGrafter"/>
</dbReference>
<dbReference type="PANTHER" id="PTHR30146">
    <property type="entry name" value="LACI-RELATED TRANSCRIPTIONAL REPRESSOR"/>
    <property type="match status" value="1"/>
</dbReference>
<dbReference type="Pfam" id="PF13377">
    <property type="entry name" value="Peripla_BP_3"/>
    <property type="match status" value="1"/>
</dbReference>
<gene>
    <name evidence="5" type="ORF">C4F49_17720</name>
</gene>
<dbReference type="Gene3D" id="1.10.260.40">
    <property type="entry name" value="lambda repressor-like DNA-binding domains"/>
    <property type="match status" value="1"/>
</dbReference>
<accession>A0A928YS05</accession>
<dbReference type="CDD" id="cd01392">
    <property type="entry name" value="HTH_LacI"/>
    <property type="match status" value="1"/>
</dbReference>
<dbReference type="RefSeq" id="WP_196935103.1">
    <property type="nucleotide sequence ID" value="NZ_MU158698.1"/>
</dbReference>